<evidence type="ECO:0000313" key="3">
    <source>
        <dbReference type="Proteomes" id="UP000029444"/>
    </source>
</evidence>
<dbReference type="AlphaFoldDB" id="A0A095SQ59"/>
<accession>A0A095SQ59</accession>
<proteinExistence type="predicted"/>
<feature type="region of interest" description="Disordered" evidence="1">
    <location>
        <begin position="38"/>
        <end position="59"/>
    </location>
</feature>
<name>A0A095SQ59_9GAMM</name>
<dbReference type="EMBL" id="ARXV01000001">
    <property type="protein sequence ID" value="KGD66692.1"/>
    <property type="molecule type" value="Genomic_DNA"/>
</dbReference>
<gene>
    <name evidence="2" type="ORF">Y5S_00359</name>
</gene>
<dbReference type="PATRIC" id="fig|1177154.3.peg.363"/>
<evidence type="ECO:0008006" key="4">
    <source>
        <dbReference type="Google" id="ProtNLM"/>
    </source>
</evidence>
<protein>
    <recommendedName>
        <fullName evidence="4">SPOR domain-containing protein</fullName>
    </recommendedName>
</protein>
<dbReference type="Proteomes" id="UP000029444">
    <property type="component" value="Unassembled WGS sequence"/>
</dbReference>
<sequence length="59" mass="6755">MQRGFTLWRQDDNGVIARVARYPDQLAAEKARAKYEASGHKQHYWIEPDDDTCSPPAGH</sequence>
<evidence type="ECO:0000313" key="2">
    <source>
        <dbReference type="EMBL" id="KGD66692.1"/>
    </source>
</evidence>
<evidence type="ECO:0000256" key="1">
    <source>
        <dbReference type="SAM" id="MobiDB-lite"/>
    </source>
</evidence>
<reference evidence="2 3" key="1">
    <citation type="submission" date="2012-09" db="EMBL/GenBank/DDBJ databases">
        <title>Genome Sequence of alkane-degrading Bacterium Alcanivorax sp. 19-m-6.</title>
        <authorList>
            <person name="Lai Q."/>
            <person name="Shao Z."/>
        </authorList>
    </citation>
    <scope>NUCLEOTIDE SEQUENCE [LARGE SCALE GENOMIC DNA]</scope>
    <source>
        <strain evidence="2 3">19-m-6</strain>
    </source>
</reference>
<comment type="caution">
    <text evidence="2">The sequence shown here is derived from an EMBL/GenBank/DDBJ whole genome shotgun (WGS) entry which is preliminary data.</text>
</comment>
<organism evidence="2 3">
    <name type="scientific">Alcanivorax nanhaiticus</name>
    <dbReference type="NCBI Taxonomy" id="1177154"/>
    <lineage>
        <taxon>Bacteria</taxon>
        <taxon>Pseudomonadati</taxon>
        <taxon>Pseudomonadota</taxon>
        <taxon>Gammaproteobacteria</taxon>
        <taxon>Oceanospirillales</taxon>
        <taxon>Alcanivoracaceae</taxon>
        <taxon>Alcanivorax</taxon>
    </lineage>
</organism>
<keyword evidence="3" id="KW-1185">Reference proteome</keyword>